<evidence type="ECO:0000313" key="3">
    <source>
        <dbReference type="Proteomes" id="UP000001811"/>
    </source>
</evidence>
<dbReference type="PANTHER" id="PTHR14652:SF2">
    <property type="entry name" value="TYPE 2 DNA TOPOISOMERASE 6 SUBUNIT B-LIKE"/>
    <property type="match status" value="1"/>
</dbReference>
<dbReference type="PaxDb" id="9986-ENSOCUP00000003022"/>
<dbReference type="GO" id="GO:0042138">
    <property type="term" value="P:meiotic DNA double-strand break formation"/>
    <property type="evidence" value="ECO:0007669"/>
    <property type="project" value="InterPro"/>
</dbReference>
<dbReference type="EMBL" id="AAGW02071535">
    <property type="status" value="NOT_ANNOTATED_CDS"/>
    <property type="molecule type" value="Genomic_DNA"/>
</dbReference>
<organism evidence="2 3">
    <name type="scientific">Oryctolagus cuniculus</name>
    <name type="common">Rabbit</name>
    <dbReference type="NCBI Taxonomy" id="9986"/>
    <lineage>
        <taxon>Eukaryota</taxon>
        <taxon>Metazoa</taxon>
        <taxon>Chordata</taxon>
        <taxon>Craniata</taxon>
        <taxon>Vertebrata</taxon>
        <taxon>Euteleostomi</taxon>
        <taxon>Mammalia</taxon>
        <taxon>Eutheria</taxon>
        <taxon>Euarchontoglires</taxon>
        <taxon>Glires</taxon>
        <taxon>Lagomorpha</taxon>
        <taxon>Leporidae</taxon>
        <taxon>Oryctolagus</taxon>
    </lineage>
</organism>
<reference evidence="2" key="2">
    <citation type="submission" date="2025-08" db="UniProtKB">
        <authorList>
            <consortium name="Ensembl"/>
        </authorList>
    </citation>
    <scope>IDENTIFICATION</scope>
    <source>
        <strain evidence="2">Thorbecke</strain>
    </source>
</reference>
<dbReference type="EMBL" id="AAGW02071536">
    <property type="status" value="NOT_ANNOTATED_CDS"/>
    <property type="molecule type" value="Genomic_DNA"/>
</dbReference>
<feature type="region of interest" description="Disordered" evidence="1">
    <location>
        <begin position="288"/>
        <end position="316"/>
    </location>
</feature>
<dbReference type="Proteomes" id="UP000001811">
    <property type="component" value="Chromosome 1"/>
</dbReference>
<dbReference type="Pfam" id="PF15091">
    <property type="entry name" value="DUF4554"/>
    <property type="match status" value="1"/>
</dbReference>
<reference evidence="2 3" key="1">
    <citation type="journal article" date="2011" name="Nature">
        <title>A high-resolution map of human evolutionary constraint using 29 mammals.</title>
        <authorList>
            <person name="Lindblad-Toh K."/>
            <person name="Garber M."/>
            <person name="Zuk O."/>
            <person name="Lin M.F."/>
            <person name="Parker B.J."/>
            <person name="Washietl S."/>
            <person name="Kheradpour P."/>
            <person name="Ernst J."/>
            <person name="Jordan G."/>
            <person name="Mauceli E."/>
            <person name="Ward L.D."/>
            <person name="Lowe C.B."/>
            <person name="Holloway A.K."/>
            <person name="Clamp M."/>
            <person name="Gnerre S."/>
            <person name="Alfoldi J."/>
            <person name="Beal K."/>
            <person name="Chang J."/>
            <person name="Clawson H."/>
            <person name="Cuff J."/>
            <person name="Di Palma F."/>
            <person name="Fitzgerald S."/>
            <person name="Flicek P."/>
            <person name="Guttman M."/>
            <person name="Hubisz M.J."/>
            <person name="Jaffe D.B."/>
            <person name="Jungreis I."/>
            <person name="Kent W.J."/>
            <person name="Kostka D."/>
            <person name="Lara M."/>
            <person name="Martins A.L."/>
            <person name="Massingham T."/>
            <person name="Moltke I."/>
            <person name="Raney B.J."/>
            <person name="Rasmussen M.D."/>
            <person name="Robinson J."/>
            <person name="Stark A."/>
            <person name="Vilella A.J."/>
            <person name="Wen J."/>
            <person name="Xie X."/>
            <person name="Zody M.C."/>
            <person name="Baldwin J."/>
            <person name="Bloom T."/>
            <person name="Chin C.W."/>
            <person name="Heiman D."/>
            <person name="Nicol R."/>
            <person name="Nusbaum C."/>
            <person name="Young S."/>
            <person name="Wilkinson J."/>
            <person name="Worley K.C."/>
            <person name="Kovar C.L."/>
            <person name="Muzny D.M."/>
            <person name="Gibbs R.A."/>
            <person name="Cree A."/>
            <person name="Dihn H.H."/>
            <person name="Fowler G."/>
            <person name="Jhangiani S."/>
            <person name="Joshi V."/>
            <person name="Lee S."/>
            <person name="Lewis L.R."/>
            <person name="Nazareth L.V."/>
            <person name="Okwuonu G."/>
            <person name="Santibanez J."/>
            <person name="Warren W.C."/>
            <person name="Mardis E.R."/>
            <person name="Weinstock G.M."/>
            <person name="Wilson R.K."/>
            <person name="Delehaunty K."/>
            <person name="Dooling D."/>
            <person name="Fronik C."/>
            <person name="Fulton L."/>
            <person name="Fulton B."/>
            <person name="Graves T."/>
            <person name="Minx P."/>
            <person name="Sodergren E."/>
            <person name="Birney E."/>
            <person name="Margulies E.H."/>
            <person name="Herrero J."/>
            <person name="Green E.D."/>
            <person name="Haussler D."/>
            <person name="Siepel A."/>
            <person name="Goldman N."/>
            <person name="Pollard K.S."/>
            <person name="Pedersen J.S."/>
            <person name="Lander E.S."/>
            <person name="Kellis M."/>
        </authorList>
    </citation>
    <scope>NUCLEOTIDE SEQUENCE [LARGE SCALE GENOMIC DNA]</scope>
    <source>
        <strain evidence="2 3">Thorbecke inbred</strain>
    </source>
</reference>
<sequence length="316" mass="35002">MSSSWKEPTTAIFKDTSYFIDWKKYHLCMVPHLDLDLDKDVMLPDVGYQVGSSQQDQSQNMDPPGRTLLLFLFMDFHSGFPVQQTELWGVHTLLTTHLSTVLRESHSAVRDSIQFTVDQVLGQHHQAVKTQQKLKASLSVAVNSILTIVTGSTDGSFRKTCLQALQAADTQEFGTKLHKVFHEITQHRFLHQGPCDRKQPSPQEKDSAPRTQAAREHTCPERSAVGGRRQSLLKSAAEACAQQTLYFRSGLRDVSARLTTQSLCSEERDAHGTQALSWAPWGAGLATGGVSRGQLPPLRPLTWQGVSPGKSSSPRS</sequence>
<protein>
    <submittedName>
        <fullName evidence="2">Uncharacterized protein</fullName>
    </submittedName>
</protein>
<dbReference type="OrthoDB" id="9424252at2759"/>
<dbReference type="InParanoid" id="G1SJT7"/>
<dbReference type="STRING" id="9986.ENSOCUP00000003022"/>
<name>G1SJT7_RABIT</name>
<evidence type="ECO:0000256" key="1">
    <source>
        <dbReference type="SAM" id="MobiDB-lite"/>
    </source>
</evidence>
<evidence type="ECO:0000313" key="2">
    <source>
        <dbReference type="Ensembl" id="ENSOCUP00000003022.3"/>
    </source>
</evidence>
<feature type="compositionally biased region" description="Basic and acidic residues" evidence="1">
    <location>
        <begin position="194"/>
        <end position="220"/>
    </location>
</feature>
<reference evidence="2" key="3">
    <citation type="submission" date="2025-09" db="UniProtKB">
        <authorList>
            <consortium name="Ensembl"/>
        </authorList>
    </citation>
    <scope>IDENTIFICATION</scope>
    <source>
        <strain evidence="2">Thorbecke</strain>
    </source>
</reference>
<keyword evidence="3" id="KW-1185">Reference proteome</keyword>
<dbReference type="GeneTree" id="ENSGT00390000009327"/>
<dbReference type="InterPro" id="IPR028040">
    <property type="entry name" value="TopoVIB-like"/>
</dbReference>
<gene>
    <name evidence="2" type="primary">LOC127486714</name>
</gene>
<feature type="region of interest" description="Disordered" evidence="1">
    <location>
        <begin position="191"/>
        <end position="226"/>
    </location>
</feature>
<dbReference type="AlphaFoldDB" id="G1SJT7"/>
<dbReference type="GO" id="GO:0007131">
    <property type="term" value="P:reciprocal meiotic recombination"/>
    <property type="evidence" value="ECO:0007669"/>
    <property type="project" value="TreeGrafter"/>
</dbReference>
<dbReference type="Bgee" id="ENSOCUG00000003485">
    <property type="expression patterns" value="Expressed in testis and 13 other cell types or tissues"/>
</dbReference>
<dbReference type="eggNOG" id="ENOG502S5QP">
    <property type="taxonomic scope" value="Eukaryota"/>
</dbReference>
<proteinExistence type="predicted"/>
<dbReference type="HOGENOM" id="CLU_036362_0_0_1"/>
<dbReference type="PANTHER" id="PTHR14652">
    <property type="entry name" value="TYPE 2 DNA TOPOISOMERASE 6 SUBUNIT B-LIKE"/>
    <property type="match status" value="1"/>
</dbReference>
<accession>G1SJT7</accession>
<dbReference type="Ensembl" id="ENSOCUT00000003484.4">
    <property type="protein sequence ID" value="ENSOCUP00000003022.3"/>
    <property type="gene ID" value="ENSOCUG00000003485.4"/>
</dbReference>